<keyword evidence="6" id="KW-0418">Kinase</keyword>
<evidence type="ECO:0000313" key="6">
    <source>
        <dbReference type="EMBL" id="KAL0490036.1"/>
    </source>
</evidence>
<dbReference type="Gene3D" id="3.30.710.10">
    <property type="entry name" value="Potassium Channel Kv1.1, Chain A"/>
    <property type="match status" value="1"/>
</dbReference>
<dbReference type="SMART" id="SM00512">
    <property type="entry name" value="Skp1"/>
    <property type="match status" value="1"/>
</dbReference>
<dbReference type="FunFam" id="3.30.710.10:FF:000026">
    <property type="entry name" value="E3 ubiquitin ligase complex SCF subunit"/>
    <property type="match status" value="1"/>
</dbReference>
<dbReference type="CDD" id="cd18322">
    <property type="entry name" value="BTB_POZ_SKP1"/>
    <property type="match status" value="1"/>
</dbReference>
<evidence type="ECO:0000256" key="2">
    <source>
        <dbReference type="ARBA" id="ARBA00022786"/>
    </source>
</evidence>
<dbReference type="InterPro" id="IPR016897">
    <property type="entry name" value="SKP1"/>
</dbReference>
<gene>
    <name evidence="6" type="ORF">AKO1_009381</name>
</gene>
<dbReference type="InterPro" id="IPR001232">
    <property type="entry name" value="SKP1-like"/>
</dbReference>
<evidence type="ECO:0000256" key="3">
    <source>
        <dbReference type="PIRNR" id="PIRNR028729"/>
    </source>
</evidence>
<feature type="domain" description="SKP1 component POZ" evidence="5">
    <location>
        <begin position="8"/>
        <end position="69"/>
    </location>
</feature>
<dbReference type="SUPFAM" id="SSF81382">
    <property type="entry name" value="Skp1 dimerisation domain-like"/>
    <property type="match status" value="1"/>
</dbReference>
<dbReference type="InterPro" id="IPR016073">
    <property type="entry name" value="Skp1_comp_POZ"/>
</dbReference>
<name>A0AAW2ZLM3_9EUKA</name>
<protein>
    <submittedName>
        <fullName evidence="6">S-phase kinase-associated protein Skp1</fullName>
    </submittedName>
</protein>
<comment type="similarity">
    <text evidence="1 3">Belongs to the SKP1 family.</text>
</comment>
<dbReference type="Pfam" id="PF03931">
    <property type="entry name" value="Skp1_POZ"/>
    <property type="match status" value="1"/>
</dbReference>
<keyword evidence="7" id="KW-1185">Reference proteome</keyword>
<organism evidence="6 7">
    <name type="scientific">Acrasis kona</name>
    <dbReference type="NCBI Taxonomy" id="1008807"/>
    <lineage>
        <taxon>Eukaryota</taxon>
        <taxon>Discoba</taxon>
        <taxon>Heterolobosea</taxon>
        <taxon>Tetramitia</taxon>
        <taxon>Eutetramitia</taxon>
        <taxon>Acrasidae</taxon>
        <taxon>Acrasis</taxon>
    </lineage>
</organism>
<dbReference type="AlphaFoldDB" id="A0AAW2ZLM3"/>
<proteinExistence type="inferred from homology"/>
<dbReference type="InterPro" id="IPR036296">
    <property type="entry name" value="SKP1-like_dim_sf"/>
</dbReference>
<dbReference type="PIRSF" id="PIRSF028729">
    <property type="entry name" value="E3_ubiquit_lig_SCF_Skp"/>
    <property type="match status" value="1"/>
</dbReference>
<keyword evidence="6" id="KW-0808">Transferase</keyword>
<dbReference type="SUPFAM" id="SSF54695">
    <property type="entry name" value="POZ domain"/>
    <property type="match status" value="1"/>
</dbReference>
<comment type="pathway">
    <text evidence="3">Protein modification; protein ubiquitination.</text>
</comment>
<evidence type="ECO:0000259" key="5">
    <source>
        <dbReference type="Pfam" id="PF03931"/>
    </source>
</evidence>
<evidence type="ECO:0000256" key="1">
    <source>
        <dbReference type="ARBA" id="ARBA00009993"/>
    </source>
</evidence>
<reference evidence="6 7" key="1">
    <citation type="submission" date="2024-03" db="EMBL/GenBank/DDBJ databases">
        <title>The Acrasis kona genome and developmental transcriptomes reveal deep origins of eukaryotic multicellular pathways.</title>
        <authorList>
            <person name="Sheikh S."/>
            <person name="Fu C.-J."/>
            <person name="Brown M.W."/>
            <person name="Baldauf S.L."/>
        </authorList>
    </citation>
    <scope>NUCLEOTIDE SEQUENCE [LARGE SCALE GENOMIC DNA]</scope>
    <source>
        <strain evidence="6 7">ATCC MYA-3509</strain>
    </source>
</reference>
<dbReference type="InterPro" id="IPR011333">
    <property type="entry name" value="SKP1/BTB/POZ_sf"/>
</dbReference>
<dbReference type="InterPro" id="IPR016072">
    <property type="entry name" value="Skp1_comp_dimer"/>
</dbReference>
<dbReference type="GO" id="GO:0006511">
    <property type="term" value="P:ubiquitin-dependent protein catabolic process"/>
    <property type="evidence" value="ECO:0007669"/>
    <property type="project" value="InterPro"/>
</dbReference>
<sequence length="165" mass="19147">MSDEAKKTVKLTSRDKQVFEVEREIIQMSGLVRDMLEEGDEDDVPTIPVPNVDSKPLERVIEYCKHHHKNPAEEIEKPLKGKIEDVISEWDKKFLEIEQSLLIELIMAANYLNIKDLLDLTCAKVASMMKGKSPEQIREMFGIENDFTPEEEAKIRDENRWCEEA</sequence>
<evidence type="ECO:0000259" key="4">
    <source>
        <dbReference type="Pfam" id="PF01466"/>
    </source>
</evidence>
<dbReference type="EMBL" id="JAOPGA020001632">
    <property type="protein sequence ID" value="KAL0490036.1"/>
    <property type="molecule type" value="Genomic_DNA"/>
</dbReference>
<accession>A0AAW2ZLM3</accession>
<dbReference type="GO" id="GO:0016301">
    <property type="term" value="F:kinase activity"/>
    <property type="evidence" value="ECO:0007669"/>
    <property type="project" value="UniProtKB-KW"/>
</dbReference>
<dbReference type="Pfam" id="PF01466">
    <property type="entry name" value="Skp1"/>
    <property type="match status" value="1"/>
</dbReference>
<dbReference type="PANTHER" id="PTHR11165">
    <property type="entry name" value="SKP1"/>
    <property type="match status" value="1"/>
</dbReference>
<comment type="caution">
    <text evidence="6">The sequence shown here is derived from an EMBL/GenBank/DDBJ whole genome shotgun (WGS) entry which is preliminary data.</text>
</comment>
<keyword evidence="2 3" id="KW-0833">Ubl conjugation pathway</keyword>
<dbReference type="Proteomes" id="UP001431209">
    <property type="component" value="Unassembled WGS sequence"/>
</dbReference>
<feature type="domain" description="SKP1 component dimerisation" evidence="4">
    <location>
        <begin position="115"/>
        <end position="162"/>
    </location>
</feature>
<evidence type="ECO:0000313" key="7">
    <source>
        <dbReference type="Proteomes" id="UP001431209"/>
    </source>
</evidence>